<evidence type="ECO:0000313" key="8">
    <source>
        <dbReference type="EMBL" id="KHL26493.1"/>
    </source>
</evidence>
<dbReference type="GO" id="GO:0019305">
    <property type="term" value="P:dTDP-rhamnose biosynthetic process"/>
    <property type="evidence" value="ECO:0007669"/>
    <property type="project" value="UniProtKB-UniPathway"/>
</dbReference>
<dbReference type="GO" id="GO:0008831">
    <property type="term" value="F:dTDP-4-dehydrorhamnose reductase activity"/>
    <property type="evidence" value="ECO:0007669"/>
    <property type="project" value="UniProtKB-EC"/>
</dbReference>
<keyword evidence="9" id="KW-1185">Reference proteome</keyword>
<evidence type="ECO:0000256" key="3">
    <source>
        <dbReference type="ARBA" id="ARBA00012929"/>
    </source>
</evidence>
<dbReference type="Gene3D" id="3.40.50.720">
    <property type="entry name" value="NAD(P)-binding Rossmann-like Domain"/>
    <property type="match status" value="1"/>
</dbReference>
<dbReference type="Pfam" id="PF04321">
    <property type="entry name" value="RmlD_sub_bind"/>
    <property type="match status" value="1"/>
</dbReference>
<organism evidence="8 9">
    <name type="scientific">Croceibacterium mercuriale</name>
    <dbReference type="NCBI Taxonomy" id="1572751"/>
    <lineage>
        <taxon>Bacteria</taxon>
        <taxon>Pseudomonadati</taxon>
        <taxon>Pseudomonadota</taxon>
        <taxon>Alphaproteobacteria</taxon>
        <taxon>Sphingomonadales</taxon>
        <taxon>Erythrobacteraceae</taxon>
        <taxon>Croceibacterium</taxon>
    </lineage>
</organism>
<accession>A0A0B2BY09</accession>
<dbReference type="RefSeq" id="WP_039095822.1">
    <property type="nucleotide sequence ID" value="NZ_JTDN01000001.1"/>
</dbReference>
<evidence type="ECO:0000259" key="7">
    <source>
        <dbReference type="Pfam" id="PF04321"/>
    </source>
</evidence>
<dbReference type="InterPro" id="IPR005913">
    <property type="entry name" value="dTDP_dehydrorham_reduct"/>
</dbReference>
<proteinExistence type="inferred from homology"/>
<keyword evidence="6" id="KW-0560">Oxidoreductase</keyword>
<keyword evidence="6" id="KW-0521">NADP</keyword>
<dbReference type="UniPathway" id="UPA00124"/>
<dbReference type="NCBIfam" id="TIGR01214">
    <property type="entry name" value="rmlD"/>
    <property type="match status" value="1"/>
</dbReference>
<dbReference type="Gene3D" id="3.90.25.10">
    <property type="entry name" value="UDP-galactose 4-epimerase, domain 1"/>
    <property type="match status" value="1"/>
</dbReference>
<dbReference type="PANTHER" id="PTHR10491:SF4">
    <property type="entry name" value="METHIONINE ADENOSYLTRANSFERASE 2 SUBUNIT BETA"/>
    <property type="match status" value="1"/>
</dbReference>
<dbReference type="InterPro" id="IPR029903">
    <property type="entry name" value="RmlD-like-bd"/>
</dbReference>
<name>A0A0B2BY09_9SPHN</name>
<comment type="similarity">
    <text evidence="2 6">Belongs to the dTDP-4-dehydrorhamnose reductase family.</text>
</comment>
<evidence type="ECO:0000256" key="2">
    <source>
        <dbReference type="ARBA" id="ARBA00010944"/>
    </source>
</evidence>
<dbReference type="InterPro" id="IPR036291">
    <property type="entry name" value="NAD(P)-bd_dom_sf"/>
</dbReference>
<evidence type="ECO:0000313" key="9">
    <source>
        <dbReference type="Proteomes" id="UP000030988"/>
    </source>
</evidence>
<comment type="pathway">
    <text evidence="1 6">Carbohydrate biosynthesis; dTDP-L-rhamnose biosynthesis.</text>
</comment>
<comment type="catalytic activity">
    <reaction evidence="5 6">
        <text>dTDP-beta-L-rhamnose + NADP(+) = dTDP-4-dehydro-beta-L-rhamnose + NADPH + H(+)</text>
        <dbReference type="Rhea" id="RHEA:21796"/>
        <dbReference type="ChEBI" id="CHEBI:15378"/>
        <dbReference type="ChEBI" id="CHEBI:57510"/>
        <dbReference type="ChEBI" id="CHEBI:57783"/>
        <dbReference type="ChEBI" id="CHEBI:58349"/>
        <dbReference type="ChEBI" id="CHEBI:62830"/>
        <dbReference type="EC" id="1.1.1.133"/>
    </reaction>
</comment>
<gene>
    <name evidence="8" type="ORF">PK98_08780</name>
</gene>
<dbReference type="OrthoDB" id="9803892at2"/>
<dbReference type="STRING" id="1572751.PK98_08780"/>
<comment type="function">
    <text evidence="6">Catalyzes the reduction of dTDP-6-deoxy-L-lyxo-4-hexulose to yield dTDP-L-rhamnose.</text>
</comment>
<comment type="caution">
    <text evidence="8">The sequence shown here is derived from an EMBL/GenBank/DDBJ whole genome shotgun (WGS) entry which is preliminary data.</text>
</comment>
<feature type="domain" description="RmlD-like substrate binding" evidence="7">
    <location>
        <begin position="1"/>
        <end position="290"/>
    </location>
</feature>
<dbReference type="PANTHER" id="PTHR10491">
    <property type="entry name" value="DTDP-4-DEHYDRORHAMNOSE REDUCTASE"/>
    <property type="match status" value="1"/>
</dbReference>
<protein>
    <recommendedName>
        <fullName evidence="4 6">dTDP-4-dehydrorhamnose reductase</fullName>
        <ecNumber evidence="3 6">1.1.1.133</ecNumber>
    </recommendedName>
</protein>
<dbReference type="CDD" id="cd05254">
    <property type="entry name" value="dTDP_HR_like_SDR_e"/>
    <property type="match status" value="1"/>
</dbReference>
<evidence type="ECO:0000256" key="5">
    <source>
        <dbReference type="ARBA" id="ARBA00048200"/>
    </source>
</evidence>
<evidence type="ECO:0000256" key="6">
    <source>
        <dbReference type="RuleBase" id="RU364082"/>
    </source>
</evidence>
<sequence>MRVAVTGTSGQVVTSLLERGPLAGHEVIAIGRPALDLADPATILPALEAAHPNAIVSAAAWTAVDKAESEAEAAHAVNATGAGAVAEAAARLGVPLVHLSTDYVFDGMLDRPWREDDPTGPTGVYGATKLAGEQAVLAAHPDSAILRTAWVYSPFGANFVGTMLRLAGTRDEFGVVGDQVGNPTSALDIADGVLRVAANLAAGSDPAQRGIFHMTAAGEASWADFARAIFAASAELGGPTARVNAITTADYPTPATRPANSRLDCTRIAQAHGVALPRWQDALPPVVARLLTAQT</sequence>
<dbReference type="AlphaFoldDB" id="A0A0B2BY09"/>
<comment type="cofactor">
    <cofactor evidence="6">
        <name>Mg(2+)</name>
        <dbReference type="ChEBI" id="CHEBI:18420"/>
    </cofactor>
    <text evidence="6">Binds 1 Mg(2+) ion per monomer.</text>
</comment>
<dbReference type="Proteomes" id="UP000030988">
    <property type="component" value="Unassembled WGS sequence"/>
</dbReference>
<dbReference type="EC" id="1.1.1.133" evidence="3 6"/>
<evidence type="ECO:0000256" key="1">
    <source>
        <dbReference type="ARBA" id="ARBA00004781"/>
    </source>
</evidence>
<reference evidence="8 9" key="1">
    <citation type="submission" date="2014-11" db="EMBL/GenBank/DDBJ databases">
        <title>Draft genome sequence of Kirrobacter mercurialis.</title>
        <authorList>
            <person name="Coil D.A."/>
            <person name="Eisen J.A."/>
        </authorList>
    </citation>
    <scope>NUCLEOTIDE SEQUENCE [LARGE SCALE GENOMIC DNA]</scope>
    <source>
        <strain evidence="8 9">Coronado</strain>
    </source>
</reference>
<dbReference type="EMBL" id="JTDN01000001">
    <property type="protein sequence ID" value="KHL26493.1"/>
    <property type="molecule type" value="Genomic_DNA"/>
</dbReference>
<evidence type="ECO:0000256" key="4">
    <source>
        <dbReference type="ARBA" id="ARBA00017099"/>
    </source>
</evidence>
<dbReference type="SUPFAM" id="SSF51735">
    <property type="entry name" value="NAD(P)-binding Rossmann-fold domains"/>
    <property type="match status" value="1"/>
</dbReference>